<dbReference type="SMART" id="SM00647">
    <property type="entry name" value="IBR"/>
    <property type="match status" value="1"/>
</dbReference>
<name>A0AA88A038_FICCA</name>
<dbReference type="Gene3D" id="3.30.40.10">
    <property type="entry name" value="Zinc/RING finger domain, C3HC4 (zinc finger)"/>
    <property type="match status" value="1"/>
</dbReference>
<feature type="domain" description="RING-type" evidence="16">
    <location>
        <begin position="85"/>
        <end position="289"/>
    </location>
</feature>
<dbReference type="FunFam" id="3.30.40.10:FF:000230">
    <property type="entry name" value="RBR-type E3 ubiquitin transferase"/>
    <property type="match status" value="1"/>
</dbReference>
<proteinExistence type="inferred from homology"/>
<reference evidence="17" key="1">
    <citation type="submission" date="2023-07" db="EMBL/GenBank/DDBJ databases">
        <title>draft genome sequence of fig (Ficus carica).</title>
        <authorList>
            <person name="Takahashi T."/>
            <person name="Nishimura K."/>
        </authorList>
    </citation>
    <scope>NUCLEOTIDE SEQUENCE</scope>
</reference>
<evidence type="ECO:0000313" key="18">
    <source>
        <dbReference type="Proteomes" id="UP001187192"/>
    </source>
</evidence>
<gene>
    <name evidence="17" type="ORF">TIFTF001_006271</name>
</gene>
<dbReference type="GO" id="GO:0016567">
    <property type="term" value="P:protein ubiquitination"/>
    <property type="evidence" value="ECO:0007669"/>
    <property type="project" value="InterPro"/>
</dbReference>
<dbReference type="Proteomes" id="UP001187192">
    <property type="component" value="Unassembled WGS sequence"/>
</dbReference>
<evidence type="ECO:0000256" key="14">
    <source>
        <dbReference type="SAM" id="MobiDB-lite"/>
    </source>
</evidence>
<dbReference type="EC" id="2.3.2.31" evidence="6"/>
<keyword evidence="11" id="KW-0833">Ubl conjugation pathway</keyword>
<keyword evidence="8" id="KW-0479">Metal-binding</keyword>
<keyword evidence="10 13" id="KW-0863">Zinc-finger</keyword>
<organism evidence="17 18">
    <name type="scientific">Ficus carica</name>
    <name type="common">Common fig</name>
    <dbReference type="NCBI Taxonomy" id="3494"/>
    <lineage>
        <taxon>Eukaryota</taxon>
        <taxon>Viridiplantae</taxon>
        <taxon>Streptophyta</taxon>
        <taxon>Embryophyta</taxon>
        <taxon>Tracheophyta</taxon>
        <taxon>Spermatophyta</taxon>
        <taxon>Magnoliopsida</taxon>
        <taxon>eudicotyledons</taxon>
        <taxon>Gunneridae</taxon>
        <taxon>Pentapetalae</taxon>
        <taxon>rosids</taxon>
        <taxon>fabids</taxon>
        <taxon>Rosales</taxon>
        <taxon>Moraceae</taxon>
        <taxon>Ficeae</taxon>
        <taxon>Ficus</taxon>
    </lineage>
</organism>
<feature type="compositionally biased region" description="Polar residues" evidence="14">
    <location>
        <begin position="32"/>
        <end position="41"/>
    </location>
</feature>
<dbReference type="InterPro" id="IPR031127">
    <property type="entry name" value="E3_UB_ligase_RBR"/>
</dbReference>
<evidence type="ECO:0000256" key="13">
    <source>
        <dbReference type="PROSITE-ProRule" id="PRU00175"/>
    </source>
</evidence>
<protein>
    <recommendedName>
        <fullName evidence="6">RBR-type E3 ubiquitin transferase</fullName>
        <ecNumber evidence="6">2.3.2.31</ecNumber>
    </recommendedName>
</protein>
<dbReference type="Gene3D" id="1.20.120.1750">
    <property type="match status" value="1"/>
</dbReference>
<dbReference type="InterPro" id="IPR002867">
    <property type="entry name" value="IBR_dom"/>
</dbReference>
<dbReference type="CDD" id="cd22582">
    <property type="entry name" value="BRcat_RBR_unk"/>
    <property type="match status" value="1"/>
</dbReference>
<comment type="similarity">
    <text evidence="5">Belongs to the RBR family. Ariadne subfamily.</text>
</comment>
<evidence type="ECO:0000256" key="5">
    <source>
        <dbReference type="ARBA" id="ARBA00005884"/>
    </source>
</evidence>
<dbReference type="PROSITE" id="PS50089">
    <property type="entry name" value="ZF_RING_2"/>
    <property type="match status" value="1"/>
</dbReference>
<dbReference type="PROSITE" id="PS51873">
    <property type="entry name" value="TRIAD"/>
    <property type="match status" value="1"/>
</dbReference>
<feature type="compositionally biased region" description="Basic and acidic residues" evidence="14">
    <location>
        <begin position="52"/>
        <end position="61"/>
    </location>
</feature>
<comment type="function">
    <text evidence="3">Might act as an E3 ubiquitin-protein ligase, or as part of E3 complex, which accepts ubiquitin from specific E2 ubiquitin-conjugating enzymes and then transfers it to substrates.</text>
</comment>
<keyword evidence="12" id="KW-0862">Zinc</keyword>
<keyword evidence="18" id="KW-1185">Reference proteome</keyword>
<evidence type="ECO:0000256" key="6">
    <source>
        <dbReference type="ARBA" id="ARBA00012251"/>
    </source>
</evidence>
<dbReference type="SUPFAM" id="SSF57850">
    <property type="entry name" value="RING/U-box"/>
    <property type="match status" value="2"/>
</dbReference>
<comment type="cofactor">
    <cofactor evidence="2">
        <name>Zn(2+)</name>
        <dbReference type="ChEBI" id="CHEBI:29105"/>
    </cofactor>
</comment>
<comment type="catalytic activity">
    <reaction evidence="1">
        <text>[E2 ubiquitin-conjugating enzyme]-S-ubiquitinyl-L-cysteine + [acceptor protein]-L-lysine = [E2 ubiquitin-conjugating enzyme]-L-cysteine + [acceptor protein]-N(6)-ubiquitinyl-L-lysine.</text>
        <dbReference type="EC" id="2.3.2.31"/>
    </reaction>
</comment>
<dbReference type="PROSITE" id="PS00518">
    <property type="entry name" value="ZF_RING_1"/>
    <property type="match status" value="1"/>
</dbReference>
<feature type="region of interest" description="Disordered" evidence="14">
    <location>
        <begin position="1"/>
        <end position="81"/>
    </location>
</feature>
<evidence type="ECO:0000259" key="15">
    <source>
        <dbReference type="PROSITE" id="PS50089"/>
    </source>
</evidence>
<evidence type="ECO:0000256" key="9">
    <source>
        <dbReference type="ARBA" id="ARBA00022737"/>
    </source>
</evidence>
<dbReference type="EMBL" id="BTGU01000006">
    <property type="protein sequence ID" value="GMN36763.1"/>
    <property type="molecule type" value="Genomic_DNA"/>
</dbReference>
<evidence type="ECO:0000256" key="7">
    <source>
        <dbReference type="ARBA" id="ARBA00022679"/>
    </source>
</evidence>
<evidence type="ECO:0000313" key="17">
    <source>
        <dbReference type="EMBL" id="GMN36763.1"/>
    </source>
</evidence>
<evidence type="ECO:0000256" key="8">
    <source>
        <dbReference type="ARBA" id="ARBA00022723"/>
    </source>
</evidence>
<evidence type="ECO:0000256" key="11">
    <source>
        <dbReference type="ARBA" id="ARBA00022786"/>
    </source>
</evidence>
<dbReference type="GO" id="GO:0061630">
    <property type="term" value="F:ubiquitin protein ligase activity"/>
    <property type="evidence" value="ECO:0007669"/>
    <property type="project" value="UniProtKB-EC"/>
</dbReference>
<dbReference type="InterPro" id="IPR001841">
    <property type="entry name" value="Znf_RING"/>
</dbReference>
<dbReference type="AlphaFoldDB" id="A0AA88A038"/>
<dbReference type="Pfam" id="PF01485">
    <property type="entry name" value="IBR"/>
    <property type="match status" value="1"/>
</dbReference>
<dbReference type="InterPro" id="IPR013083">
    <property type="entry name" value="Znf_RING/FYVE/PHD"/>
</dbReference>
<feature type="compositionally biased region" description="Basic residues" evidence="14">
    <location>
        <begin position="42"/>
        <end position="51"/>
    </location>
</feature>
<evidence type="ECO:0000256" key="10">
    <source>
        <dbReference type="ARBA" id="ARBA00022771"/>
    </source>
</evidence>
<dbReference type="InterPro" id="IPR017907">
    <property type="entry name" value="Znf_RING_CS"/>
</dbReference>
<feature type="domain" description="RING-type" evidence="15">
    <location>
        <begin position="89"/>
        <end position="134"/>
    </location>
</feature>
<dbReference type="PANTHER" id="PTHR11685">
    <property type="entry name" value="RBR FAMILY RING FINGER AND IBR DOMAIN-CONTAINING"/>
    <property type="match status" value="1"/>
</dbReference>
<feature type="compositionally biased region" description="Low complexity" evidence="14">
    <location>
        <begin position="15"/>
        <end position="31"/>
    </location>
</feature>
<evidence type="ECO:0000259" key="16">
    <source>
        <dbReference type="PROSITE" id="PS51873"/>
    </source>
</evidence>
<sequence>MGRERALRYLRGRNPETGESSGGRSESPTSSQEATIQGSSARRSKRKNPIKSKRESEKSPERLSYNRIGEQSAKRRRQREEGPQRLSVCGICIDRKTKAEMFKSNKCSHSYCTACVSQHVAAKISENILKVKCPDLACNAVLEPQDCRAVVSQQVVDRWEAALCEYALGSKKIYCPFKDCSAPLVDDGMQVVTTAECPHCHRLFCAMCMVPWHAGYDCKNEGDKMDMKFMKLAEKEMWQKCPNCKFYVQRTHGCESITCRFFLLLISIIYNPSMYCLDSIPSPLFSIAS</sequence>
<evidence type="ECO:0000256" key="4">
    <source>
        <dbReference type="ARBA" id="ARBA00004906"/>
    </source>
</evidence>
<evidence type="ECO:0000256" key="2">
    <source>
        <dbReference type="ARBA" id="ARBA00001947"/>
    </source>
</evidence>
<comment type="pathway">
    <text evidence="4">Protein modification; protein ubiquitination.</text>
</comment>
<comment type="caution">
    <text evidence="17">The sequence shown here is derived from an EMBL/GenBank/DDBJ whole genome shotgun (WGS) entry which is preliminary data.</text>
</comment>
<evidence type="ECO:0000256" key="12">
    <source>
        <dbReference type="ARBA" id="ARBA00022833"/>
    </source>
</evidence>
<accession>A0AA88A038</accession>
<evidence type="ECO:0000256" key="3">
    <source>
        <dbReference type="ARBA" id="ARBA00003976"/>
    </source>
</evidence>
<dbReference type="InterPro" id="IPR044066">
    <property type="entry name" value="TRIAD_supradom"/>
</dbReference>
<evidence type="ECO:0000256" key="1">
    <source>
        <dbReference type="ARBA" id="ARBA00001798"/>
    </source>
</evidence>
<keyword evidence="9" id="KW-0677">Repeat</keyword>
<dbReference type="GO" id="GO:0008270">
    <property type="term" value="F:zinc ion binding"/>
    <property type="evidence" value="ECO:0007669"/>
    <property type="project" value="UniProtKB-KW"/>
</dbReference>
<keyword evidence="7" id="KW-0808">Transferase</keyword>